<name>A0A8S9G7U5_BRACR</name>
<evidence type="ECO:0000313" key="1">
    <source>
        <dbReference type="EMBL" id="KAF2541349.1"/>
    </source>
</evidence>
<protein>
    <submittedName>
        <fullName evidence="1">Uncharacterized protein</fullName>
    </submittedName>
</protein>
<dbReference type="AlphaFoldDB" id="A0A8S9G7U5"/>
<reference evidence="1" key="1">
    <citation type="submission" date="2019-12" db="EMBL/GenBank/DDBJ databases">
        <title>Genome sequencing and annotation of Brassica cretica.</title>
        <authorList>
            <person name="Studholme D.J."/>
            <person name="Sarris P.F."/>
        </authorList>
    </citation>
    <scope>NUCLEOTIDE SEQUENCE</scope>
    <source>
        <strain evidence="1">PFS-001/15</strain>
        <tissue evidence="1">Leaf</tissue>
    </source>
</reference>
<dbReference type="Proteomes" id="UP000712281">
    <property type="component" value="Unassembled WGS sequence"/>
</dbReference>
<proteinExistence type="predicted"/>
<dbReference type="EMBL" id="QGKW02002005">
    <property type="protein sequence ID" value="KAF2541349.1"/>
    <property type="molecule type" value="Genomic_DNA"/>
</dbReference>
<comment type="caution">
    <text evidence="1">The sequence shown here is derived from an EMBL/GenBank/DDBJ whole genome shotgun (WGS) entry which is preliminary data.</text>
</comment>
<sequence>MVQPQNHSCGFFYRFIRHICKVGGRIGGWEWSFSAPAVAPAVAPAPATADPAPEEVVWLS</sequence>
<accession>A0A8S9G7U5</accession>
<evidence type="ECO:0000313" key="2">
    <source>
        <dbReference type="Proteomes" id="UP000712281"/>
    </source>
</evidence>
<gene>
    <name evidence="1" type="ORF">F2Q68_00033319</name>
</gene>
<organism evidence="1 2">
    <name type="scientific">Brassica cretica</name>
    <name type="common">Mustard</name>
    <dbReference type="NCBI Taxonomy" id="69181"/>
    <lineage>
        <taxon>Eukaryota</taxon>
        <taxon>Viridiplantae</taxon>
        <taxon>Streptophyta</taxon>
        <taxon>Embryophyta</taxon>
        <taxon>Tracheophyta</taxon>
        <taxon>Spermatophyta</taxon>
        <taxon>Magnoliopsida</taxon>
        <taxon>eudicotyledons</taxon>
        <taxon>Gunneridae</taxon>
        <taxon>Pentapetalae</taxon>
        <taxon>rosids</taxon>
        <taxon>malvids</taxon>
        <taxon>Brassicales</taxon>
        <taxon>Brassicaceae</taxon>
        <taxon>Brassiceae</taxon>
        <taxon>Brassica</taxon>
    </lineage>
</organism>